<gene>
    <name evidence="2" type="ORF">Theba_0227</name>
</gene>
<evidence type="ECO:0000256" key="1">
    <source>
        <dbReference type="SAM" id="SignalP"/>
    </source>
</evidence>
<organism evidence="2 3">
    <name type="scientific">Mesotoga prima MesG1.Ag.4.2</name>
    <dbReference type="NCBI Taxonomy" id="660470"/>
    <lineage>
        <taxon>Bacteria</taxon>
        <taxon>Thermotogati</taxon>
        <taxon>Thermotogota</taxon>
        <taxon>Thermotogae</taxon>
        <taxon>Kosmotogales</taxon>
        <taxon>Kosmotogaceae</taxon>
        <taxon>Mesotoga</taxon>
    </lineage>
</organism>
<dbReference type="KEGG" id="mpg:Theba_0227"/>
<evidence type="ECO:0000313" key="2">
    <source>
        <dbReference type="EMBL" id="AFK05961.1"/>
    </source>
</evidence>
<proteinExistence type="predicted"/>
<reference evidence="2 3" key="1">
    <citation type="journal article" date="2012" name="Genome Biol. Evol.">
        <title>Genome Sequence of the Mesophilic Thermotogales Bacterium Mesotoga prima MesG1.Ag.4.2 Reveals the Largest Thermotogales Genome To Date.</title>
        <authorList>
            <person name="Zhaxybayeva O."/>
            <person name="Swithers K.S."/>
            <person name="Foght J."/>
            <person name="Green A.G."/>
            <person name="Bruce D."/>
            <person name="Detter C."/>
            <person name="Han S."/>
            <person name="Teshima H."/>
            <person name="Han J."/>
            <person name="Woyke T."/>
            <person name="Pitluck S."/>
            <person name="Nolan M."/>
            <person name="Ivanova N."/>
            <person name="Pati A."/>
            <person name="Land M.L."/>
            <person name="Dlutek M."/>
            <person name="Doolittle W.F."/>
            <person name="Noll K.M."/>
            <person name="Nesbo C.L."/>
        </authorList>
    </citation>
    <scope>NUCLEOTIDE SEQUENCE [LARGE SCALE GENOMIC DNA]</scope>
    <source>
        <strain evidence="3">mesG1.Ag.4.2</strain>
    </source>
</reference>
<feature type="signal peptide" evidence="1">
    <location>
        <begin position="1"/>
        <end position="22"/>
    </location>
</feature>
<keyword evidence="1" id="KW-0732">Signal</keyword>
<sequence precursor="true">MKRLFLFSTAILLLAVFLSSCFQPQKKVEVIDLGIVEYTQEIIFLTQEDSGEYVFFIRSPDSFVEVDGEFIGKMTYWVDYDTKELVVNHTFESDWMLTELWLGYSLSVQGLDKNGDGELEKDDLDDHVIVNPKSANFTYRKSLESFIQEDTTVFYFGVHLFLEKEVEENVFSSKLFKYEHGVCKFHVTYFNENGQKDPWLNGFIDGDAKGSKSGEYDWILTKTASPTVVPNFPSSSGTEKQIEYILEAKRLPLKEGTTFSISGSAGVLNSGDATAKNVQVELQLQKSVGATWQDIGSPKMRSLGDIDPGYKSVPFSFSFSGNEGDYFRVSMKITSDNFPTTFVYETFLMPKPAEMQPLDANATVEDQPFPPTGFEVLNHSSAGWPWNIADTSLATKTYFVTIRSIEQLQAGEYWLTNMATLTESDTKDKRVDDAIVQIIVIGGSEDSGTLQATTTHEIVWNREIEYDWELEKRVLPDSVTLTQGASQTFVYTLSATRLETPVASGSDVHSLTGEVEVLFTSTGITTADNLKIHVQLESSINGSDWSTEGATVSVDTSSKNSFSSGEEHTYPFSIPGFTPIEGKFYRVTAYVKADGSLPTQDTSNHSGPHYPNITKKYDEEASVDDLLDNIEDEIGNLVTGFSITDIVNHPSWPTDISTNTKYVYSIRIENIEAAQGTYFLTNNATLTEKDTKEKKDDSQTVVIIVPDPSVETGSIDASVTHEVLWTNEIPYEWDLEKSVEPEHATLADGQTASFDYSLIVSRIEGQTTGTATYSITGIATATNVGDLPLTEVLLEVEFDGETKTLISASDSVSLNPGESVDRTFTFVRSSLSSPVSVTVIATGTAVTDYSDTDSSTSDIPESPTSTDYLNESAYLVDEFTNLNEFKLHGFTVVSTPLTWRVHIDSSNLDGNGEAAFHYPVDITNDSANFQNSPYSLHNIATLYKEDTGDAYYATDDATVTIYTPTEGGFRTQTQGGWGSSASGNNPGTYRDANFASTFPSGLVIGDATGYKAIFTTSASIENFLPAGGTSGSLDQNYTDPTATSAGTLAGQAVALTLSVGFDLYDPNFCTSSYNLKDLVIVTGIFKDWTVAEVLAEANRYLAGLGSSFTASELNDVLDAINQNYVDGTHDNGFLRLP</sequence>
<dbReference type="PROSITE" id="PS51257">
    <property type="entry name" value="PROKAR_LIPOPROTEIN"/>
    <property type="match status" value="1"/>
</dbReference>
<evidence type="ECO:0008006" key="4">
    <source>
        <dbReference type="Google" id="ProtNLM"/>
    </source>
</evidence>
<dbReference type="GeneID" id="87106084"/>
<dbReference type="Proteomes" id="UP000002881">
    <property type="component" value="Chromosome"/>
</dbReference>
<dbReference type="EMBL" id="CP003532">
    <property type="protein sequence ID" value="AFK05961.1"/>
    <property type="molecule type" value="Genomic_DNA"/>
</dbReference>
<evidence type="ECO:0000313" key="3">
    <source>
        <dbReference type="Proteomes" id="UP000002881"/>
    </source>
</evidence>
<dbReference type="RefSeq" id="WP_014730123.1">
    <property type="nucleotide sequence ID" value="NC_017934.1"/>
</dbReference>
<feature type="chain" id="PRO_5003658248" description="EF-hand domain-containing protein" evidence="1">
    <location>
        <begin position="23"/>
        <end position="1137"/>
    </location>
</feature>
<keyword evidence="3" id="KW-1185">Reference proteome</keyword>
<accession>I2F208</accession>
<dbReference type="AlphaFoldDB" id="I2F208"/>
<protein>
    <recommendedName>
        <fullName evidence="4">EF-hand domain-containing protein</fullName>
    </recommendedName>
</protein>
<dbReference type="PROSITE" id="PS00018">
    <property type="entry name" value="EF_HAND_1"/>
    <property type="match status" value="1"/>
</dbReference>
<name>I2F208_9BACT</name>
<dbReference type="eggNOG" id="COG4932">
    <property type="taxonomic scope" value="Bacteria"/>
</dbReference>
<dbReference type="HOGENOM" id="CLU_278203_0_0_0"/>
<dbReference type="InterPro" id="IPR018247">
    <property type="entry name" value="EF_Hand_1_Ca_BS"/>
</dbReference>